<dbReference type="Gene3D" id="3.90.1310.10">
    <property type="entry name" value="Penicillin-binding protein 2a (Domain 2)"/>
    <property type="match status" value="1"/>
</dbReference>
<evidence type="ECO:0000256" key="6">
    <source>
        <dbReference type="ARBA" id="ARBA00022692"/>
    </source>
</evidence>
<protein>
    <submittedName>
        <fullName evidence="16">Penicillin-binding protein 2</fullName>
    </submittedName>
</protein>
<keyword evidence="10 13" id="KW-1133">Transmembrane helix</keyword>
<keyword evidence="3" id="KW-1003">Cell membrane</keyword>
<dbReference type="Pfam" id="PF03717">
    <property type="entry name" value="PBP_dimer"/>
    <property type="match status" value="1"/>
</dbReference>
<evidence type="ECO:0000256" key="9">
    <source>
        <dbReference type="ARBA" id="ARBA00022984"/>
    </source>
</evidence>
<dbReference type="InterPro" id="IPR050515">
    <property type="entry name" value="Beta-lactam/transpept"/>
</dbReference>
<dbReference type="InterPro" id="IPR001460">
    <property type="entry name" value="PCN-bd_Tpept"/>
</dbReference>
<accession>A0A2M6XSE2</accession>
<dbReference type="SUPFAM" id="SSF56519">
    <property type="entry name" value="Penicillin binding protein dimerisation domain"/>
    <property type="match status" value="1"/>
</dbReference>
<evidence type="ECO:0000313" key="16">
    <source>
        <dbReference type="EMBL" id="PIU10557.1"/>
    </source>
</evidence>
<evidence type="ECO:0000256" key="4">
    <source>
        <dbReference type="ARBA" id="ARBA00022519"/>
    </source>
</evidence>
<dbReference type="PANTHER" id="PTHR30627:SF2">
    <property type="entry name" value="PEPTIDOGLYCAN D,D-TRANSPEPTIDASE MRDA"/>
    <property type="match status" value="1"/>
</dbReference>
<dbReference type="InterPro" id="IPR017790">
    <property type="entry name" value="Penicillin-binding_protein_2"/>
</dbReference>
<keyword evidence="9" id="KW-0573">Peptidoglycan synthesis</keyword>
<proteinExistence type="predicted"/>
<dbReference type="SUPFAM" id="SSF56601">
    <property type="entry name" value="beta-lactamase/transpeptidase-like"/>
    <property type="match status" value="1"/>
</dbReference>
<evidence type="ECO:0000256" key="1">
    <source>
        <dbReference type="ARBA" id="ARBA00004167"/>
    </source>
</evidence>
<comment type="subcellular location">
    <subcellularLocation>
        <location evidence="2">Cell membrane</location>
    </subcellularLocation>
    <subcellularLocation>
        <location evidence="1">Membrane</location>
        <topology evidence="1">Single-pass membrane protein</topology>
    </subcellularLocation>
</comment>
<dbReference type="InterPro" id="IPR036138">
    <property type="entry name" value="PBP_dimer_sf"/>
</dbReference>
<feature type="domain" description="Penicillin-binding protein transpeptidase" evidence="14">
    <location>
        <begin position="322"/>
        <end position="649"/>
    </location>
</feature>
<keyword evidence="8" id="KW-0133">Cell shape</keyword>
<dbReference type="Gene3D" id="3.30.1390.30">
    <property type="entry name" value="Penicillin-binding protein 2a, domain 3"/>
    <property type="match status" value="1"/>
</dbReference>
<evidence type="ECO:0000256" key="10">
    <source>
        <dbReference type="ARBA" id="ARBA00022989"/>
    </source>
</evidence>
<dbReference type="PANTHER" id="PTHR30627">
    <property type="entry name" value="PEPTIDOGLYCAN D,D-TRANSPEPTIDASE"/>
    <property type="match status" value="1"/>
</dbReference>
<gene>
    <name evidence="16" type="primary">mrdA</name>
    <name evidence="16" type="ORF">COT27_02510</name>
</gene>
<keyword evidence="11 13" id="KW-0472">Membrane</keyword>
<dbReference type="GO" id="GO:0071972">
    <property type="term" value="F:peptidoglycan L,D-transpeptidase activity"/>
    <property type="evidence" value="ECO:0007669"/>
    <property type="project" value="TreeGrafter"/>
</dbReference>
<evidence type="ECO:0000259" key="15">
    <source>
        <dbReference type="Pfam" id="PF03717"/>
    </source>
</evidence>
<keyword evidence="7" id="KW-0378">Hydrolase</keyword>
<evidence type="ECO:0000256" key="13">
    <source>
        <dbReference type="SAM" id="Phobius"/>
    </source>
</evidence>
<keyword evidence="12" id="KW-0961">Cell wall biogenesis/degradation</keyword>
<dbReference type="AlphaFoldDB" id="A0A2M6XSE2"/>
<evidence type="ECO:0000256" key="11">
    <source>
        <dbReference type="ARBA" id="ARBA00023136"/>
    </source>
</evidence>
<dbReference type="InterPro" id="IPR005311">
    <property type="entry name" value="PBP_dimer"/>
</dbReference>
<dbReference type="EMBL" id="PEXX01000043">
    <property type="protein sequence ID" value="PIU10557.1"/>
    <property type="molecule type" value="Genomic_DNA"/>
</dbReference>
<keyword evidence="4" id="KW-0997">Cell inner membrane</keyword>
<dbReference type="GO" id="GO:0005886">
    <property type="term" value="C:plasma membrane"/>
    <property type="evidence" value="ECO:0007669"/>
    <property type="project" value="UniProtKB-SubCell"/>
</dbReference>
<dbReference type="GO" id="GO:0009002">
    <property type="term" value="F:serine-type D-Ala-D-Ala carboxypeptidase activity"/>
    <property type="evidence" value="ECO:0007669"/>
    <property type="project" value="InterPro"/>
</dbReference>
<feature type="transmembrane region" description="Helical" evidence="13">
    <location>
        <begin position="65"/>
        <end position="85"/>
    </location>
</feature>
<dbReference type="Pfam" id="PF00905">
    <property type="entry name" value="Transpeptidase"/>
    <property type="match status" value="1"/>
</dbReference>
<feature type="domain" description="Penicillin-binding protein dimerisation" evidence="15">
    <location>
        <begin position="110"/>
        <end position="278"/>
    </location>
</feature>
<keyword evidence="5" id="KW-0645">Protease</keyword>
<evidence type="ECO:0000256" key="7">
    <source>
        <dbReference type="ARBA" id="ARBA00022801"/>
    </source>
</evidence>
<evidence type="ECO:0000256" key="2">
    <source>
        <dbReference type="ARBA" id="ARBA00004236"/>
    </source>
</evidence>
<keyword evidence="6 13" id="KW-0812">Transmembrane</keyword>
<evidence type="ECO:0000256" key="8">
    <source>
        <dbReference type="ARBA" id="ARBA00022960"/>
    </source>
</evidence>
<dbReference type="GO" id="GO:0008360">
    <property type="term" value="P:regulation of cell shape"/>
    <property type="evidence" value="ECO:0007669"/>
    <property type="project" value="UniProtKB-KW"/>
</dbReference>
<evidence type="ECO:0000256" key="5">
    <source>
        <dbReference type="ARBA" id="ARBA00022670"/>
    </source>
</evidence>
<dbReference type="InterPro" id="IPR012338">
    <property type="entry name" value="Beta-lactam/transpept-like"/>
</dbReference>
<dbReference type="Gene3D" id="3.40.710.10">
    <property type="entry name" value="DD-peptidase/beta-lactamase superfamily"/>
    <property type="match status" value="1"/>
</dbReference>
<reference evidence="17" key="1">
    <citation type="submission" date="2017-09" db="EMBL/GenBank/DDBJ databases">
        <title>Depth-based differentiation of microbial function through sediment-hosted aquifers and enrichment of novel symbionts in the deep terrestrial subsurface.</title>
        <authorList>
            <person name="Probst A.J."/>
            <person name="Ladd B."/>
            <person name="Jarett J.K."/>
            <person name="Geller-Mcgrath D.E."/>
            <person name="Sieber C.M.K."/>
            <person name="Emerson J.B."/>
            <person name="Anantharaman K."/>
            <person name="Thomas B.C."/>
            <person name="Malmstrom R."/>
            <person name="Stieglmeier M."/>
            <person name="Klingl A."/>
            <person name="Woyke T."/>
            <person name="Ryan C.M."/>
            <person name="Banfield J.F."/>
        </authorList>
    </citation>
    <scope>NUCLEOTIDE SEQUENCE [LARGE SCALE GENOMIC DNA]</scope>
</reference>
<evidence type="ECO:0000256" key="3">
    <source>
        <dbReference type="ARBA" id="ARBA00022475"/>
    </source>
</evidence>
<dbReference type="NCBIfam" id="TIGR03423">
    <property type="entry name" value="pbp2_mrdA"/>
    <property type="match status" value="1"/>
</dbReference>
<comment type="caution">
    <text evidence="16">The sequence shown here is derived from an EMBL/GenBank/DDBJ whole genome shotgun (WGS) entry which is preliminary data.</text>
</comment>
<evidence type="ECO:0000313" key="17">
    <source>
        <dbReference type="Proteomes" id="UP000230586"/>
    </source>
</evidence>
<dbReference type="GO" id="GO:0071555">
    <property type="term" value="P:cell wall organization"/>
    <property type="evidence" value="ECO:0007669"/>
    <property type="project" value="UniProtKB-KW"/>
</dbReference>
<dbReference type="GO" id="GO:0006508">
    <property type="term" value="P:proteolysis"/>
    <property type="evidence" value="ECO:0007669"/>
    <property type="project" value="UniProtKB-KW"/>
</dbReference>
<sequence length="654" mass="72558">MARVVKLCDTILIFMLNIKKQDNPFVIKGKVGSVKNFCLMKREGDSFFVSGFNEQLRSGIEDKKIFIAFWAIIFFMLIIVMRLFWLQVVAGDKYDFVAEGNRIRVSTVLAERGIIYDRFNRPMVENIPSTALYFIPADLPDKRDVRKELALTLAQIIHLDENEILGLFEKSNIAQYGPELIKKNLEHEEVVLLNVFDDKLPSVKLVSETRRSYLEKSGLAHVLGYIGKINEQEIDIHKDDGYNINSVIGKDGIEFFYESALKGKDGKQEMEVDAFGKTKKILNEVKAISGSNVFLSIDFDLQQKLTENLAVAIKNSGTKAGGVAIALDPQSGEILAMVSLPDFDNNFFSAGISQQAYDNYLVNQSRPLFNRAISGIYPPGSTFKPIVAIAALEEGLINEDKTFLSTGGVAVKSWFFPDWKYGGHGRVNVVRAIAESVNTFFYYIGGGYSDFDGLGVDRITAYAKEFNLGSSLGIDLPGEAKGFLPSKEWKKEEKGEDWYIGDTYHLSIGQGDILVTPLQIANYICAIANGGTLYRPHLIKGIRRRNAENATDDIDDYAIRKNFIRNENIEIVKKGLRQAVVSGSAKSLNSLPVQVAGKTGTAQVGGGQNSHAWFVGFAPYQSPRIVVLILIENGGEGSSVAASVFGEVVEWYFN</sequence>
<dbReference type="Proteomes" id="UP000230586">
    <property type="component" value="Unassembled WGS sequence"/>
</dbReference>
<dbReference type="GO" id="GO:0009252">
    <property type="term" value="P:peptidoglycan biosynthetic process"/>
    <property type="evidence" value="ECO:0007669"/>
    <property type="project" value="UniProtKB-KW"/>
</dbReference>
<name>A0A2M6XSE2_9BACT</name>
<dbReference type="GO" id="GO:0008658">
    <property type="term" value="F:penicillin binding"/>
    <property type="evidence" value="ECO:0007669"/>
    <property type="project" value="InterPro"/>
</dbReference>
<organism evidence="16 17">
    <name type="scientific">Candidatus Kuenenbacteria bacterium CG08_land_8_20_14_0_20_37_23</name>
    <dbReference type="NCBI Taxonomy" id="1974617"/>
    <lineage>
        <taxon>Bacteria</taxon>
        <taxon>Candidatus Kueneniibacteriota</taxon>
    </lineage>
</organism>
<evidence type="ECO:0000259" key="14">
    <source>
        <dbReference type="Pfam" id="PF00905"/>
    </source>
</evidence>
<evidence type="ECO:0000256" key="12">
    <source>
        <dbReference type="ARBA" id="ARBA00023316"/>
    </source>
</evidence>